<protein>
    <submittedName>
        <fullName evidence="2">Uncharacterized protein</fullName>
    </submittedName>
</protein>
<dbReference type="Proteomes" id="UP000235547">
    <property type="component" value="Unassembled WGS sequence"/>
</dbReference>
<proteinExistence type="predicted"/>
<sequence length="212" mass="24290">MSQGAPKDGWDKLSAMSGFLAAVFVPLTLGLAGHWYSDAIRDRETSLKEQEFAREWVQLSLDVLREESGGDDTEVLRQWAVDVLNHFSDIEIQFDGALREALVEGRARLPEAVTQAPAPEASRFTRMIQLQEAALEALLERDIGTAILYMDEAHALWHDFRTIWEVLGELRRSREQLGDDQGWSELYRNLLRLWDLRDIDPGLRDRLREQAS</sequence>
<gene>
    <name evidence="2" type="ORF">C1H70_12820</name>
</gene>
<dbReference type="RefSeq" id="WP_107164717.1">
    <property type="nucleotide sequence ID" value="NZ_BNAE01000001.1"/>
</dbReference>
<organism evidence="2 3">
    <name type="scientific">Halomonas urumqiensis</name>
    <dbReference type="NCBI Taxonomy" id="1684789"/>
    <lineage>
        <taxon>Bacteria</taxon>
        <taxon>Pseudomonadati</taxon>
        <taxon>Pseudomonadota</taxon>
        <taxon>Gammaproteobacteria</taxon>
        <taxon>Oceanospirillales</taxon>
        <taxon>Halomonadaceae</taxon>
        <taxon>Halomonas</taxon>
    </lineage>
</organism>
<keyword evidence="1" id="KW-0812">Transmembrane</keyword>
<dbReference type="AlphaFoldDB" id="A0A2N7UFE2"/>
<keyword evidence="3" id="KW-1185">Reference proteome</keyword>
<keyword evidence="1" id="KW-1133">Transmembrane helix</keyword>
<comment type="caution">
    <text evidence="2">The sequence shown here is derived from an EMBL/GenBank/DDBJ whole genome shotgun (WGS) entry which is preliminary data.</text>
</comment>
<feature type="transmembrane region" description="Helical" evidence="1">
    <location>
        <begin position="15"/>
        <end position="36"/>
    </location>
</feature>
<evidence type="ECO:0000256" key="1">
    <source>
        <dbReference type="SAM" id="Phobius"/>
    </source>
</evidence>
<dbReference type="EMBL" id="PNRG01000029">
    <property type="protein sequence ID" value="PMR79179.1"/>
    <property type="molecule type" value="Genomic_DNA"/>
</dbReference>
<evidence type="ECO:0000313" key="2">
    <source>
        <dbReference type="EMBL" id="PMR79179.1"/>
    </source>
</evidence>
<reference evidence="2 3" key="1">
    <citation type="submission" date="2018-01" db="EMBL/GenBank/DDBJ databases">
        <title>Halomonas endophytica sp. nov., isolated from storage liquid in the stems of Populus euphratica.</title>
        <authorList>
            <person name="Chen C."/>
        </authorList>
    </citation>
    <scope>NUCLEOTIDE SEQUENCE [LARGE SCALE GENOMIC DNA]</scope>
    <source>
        <strain evidence="2 3">BZ-SZ-XJ27</strain>
    </source>
</reference>
<accession>A0A2N7UFE2</accession>
<keyword evidence="1" id="KW-0472">Membrane</keyword>
<name>A0A2N7UFE2_9GAMM</name>
<evidence type="ECO:0000313" key="3">
    <source>
        <dbReference type="Proteomes" id="UP000235547"/>
    </source>
</evidence>